<dbReference type="PANTHER" id="PTHR37309:SF1">
    <property type="entry name" value="SLR0284 PROTEIN"/>
    <property type="match status" value="1"/>
</dbReference>
<dbReference type="OrthoDB" id="7205479at2"/>
<dbReference type="KEGG" id="abom:D7I45_04990"/>
<feature type="transmembrane region" description="Helical" evidence="1">
    <location>
        <begin position="12"/>
        <end position="43"/>
    </location>
</feature>
<keyword evidence="1" id="KW-0472">Membrane</keyword>
<evidence type="ECO:0000313" key="2">
    <source>
        <dbReference type="EMBL" id="AYF92868.1"/>
    </source>
</evidence>
<proteinExistence type="predicted"/>
<gene>
    <name evidence="2" type="ORF">D7I45_04990</name>
</gene>
<dbReference type="PANTHER" id="PTHR37309">
    <property type="entry name" value="SLR0284 PROTEIN"/>
    <property type="match status" value="1"/>
</dbReference>
<dbReference type="Pfam" id="PF04020">
    <property type="entry name" value="Phage_holin_4_2"/>
    <property type="match status" value="1"/>
</dbReference>
<reference evidence="2 3" key="1">
    <citation type="submission" date="2018-09" db="EMBL/GenBank/DDBJ databases">
        <title>Genome sequencing of strain BHWM-4.</title>
        <authorList>
            <person name="Heo J."/>
            <person name="Kim S.-J."/>
            <person name="Kwon S.-W."/>
        </authorList>
    </citation>
    <scope>NUCLEOTIDE SEQUENCE [LARGE SCALE GENOMIC DNA]</scope>
    <source>
        <strain evidence="2 3">BHWM-4</strain>
    </source>
</reference>
<protein>
    <submittedName>
        <fullName evidence="2">Phage holin family protein</fullName>
    </submittedName>
</protein>
<evidence type="ECO:0000313" key="3">
    <source>
        <dbReference type="Proteomes" id="UP000272003"/>
    </source>
</evidence>
<keyword evidence="3" id="KW-1185">Reference proteome</keyword>
<dbReference type="Proteomes" id="UP000272003">
    <property type="component" value="Chromosome"/>
</dbReference>
<feature type="transmembrane region" description="Helical" evidence="1">
    <location>
        <begin position="86"/>
        <end position="108"/>
    </location>
</feature>
<feature type="transmembrane region" description="Helical" evidence="1">
    <location>
        <begin position="50"/>
        <end position="74"/>
    </location>
</feature>
<accession>A0A387AT92</accession>
<evidence type="ECO:0000256" key="1">
    <source>
        <dbReference type="SAM" id="Phobius"/>
    </source>
</evidence>
<keyword evidence="1" id="KW-1133">Transmembrane helix</keyword>
<dbReference type="EMBL" id="CP032626">
    <property type="protein sequence ID" value="AYF92868.1"/>
    <property type="molecule type" value="Genomic_DNA"/>
</dbReference>
<dbReference type="AlphaFoldDB" id="A0A387AT92"/>
<keyword evidence="1" id="KW-0812">Transmembrane</keyword>
<sequence>MGFIGRIIINSLLFIAIVGFFQESFYVASVGTAVLAAIVLALLNTLIKPFLVLLTLPLNILTLGVFSIVLNGFMLELTSWVIGNNFQFSSFGMAMLVALIMSVCNVILSDF</sequence>
<dbReference type="RefSeq" id="WP_120784633.1">
    <property type="nucleotide sequence ID" value="NZ_CP032626.1"/>
</dbReference>
<name>A0A387AT92_9LACO</name>
<organism evidence="2 3">
    <name type="scientific">Apilactobacillus bombintestini</name>
    <dbReference type="NCBI Taxonomy" id="2419772"/>
    <lineage>
        <taxon>Bacteria</taxon>
        <taxon>Bacillati</taxon>
        <taxon>Bacillota</taxon>
        <taxon>Bacilli</taxon>
        <taxon>Lactobacillales</taxon>
        <taxon>Lactobacillaceae</taxon>
        <taxon>Apilactobacillus</taxon>
    </lineage>
</organism>
<dbReference type="InterPro" id="IPR007165">
    <property type="entry name" value="Phage_holin_4_2"/>
</dbReference>